<evidence type="ECO:0000256" key="6">
    <source>
        <dbReference type="ARBA" id="ARBA00022989"/>
    </source>
</evidence>
<feature type="transmembrane region" description="Helical" evidence="8">
    <location>
        <begin position="100"/>
        <end position="119"/>
    </location>
</feature>
<sequence length="168" mass="19143">MNQVKLFIILFICFLLQGTVMQVFSLKSYGYDLVAAPYFILITVLMIGIFYSKAVALRYAVIFGFLTDVIYTNVWGVYAFCITLTAYLILLLGMHFNQHLIIVVIVSMLATIMLDLEVYGVYTLIGMANQNFIAYTQQHLSPTLILNTVFAIIVFYPFKKMMGALKDR</sequence>
<evidence type="ECO:0000256" key="4">
    <source>
        <dbReference type="ARBA" id="ARBA00022692"/>
    </source>
</evidence>
<dbReference type="Proteomes" id="UP000656813">
    <property type="component" value="Unassembled WGS sequence"/>
</dbReference>
<keyword evidence="6 8" id="KW-1133">Transmembrane helix</keyword>
<feature type="transmembrane region" description="Helical" evidence="8">
    <location>
        <begin position="139"/>
        <end position="158"/>
    </location>
</feature>
<keyword evidence="7 8" id="KW-0472">Membrane</keyword>
<keyword evidence="3" id="KW-1003">Cell membrane</keyword>
<dbReference type="GO" id="GO:0008360">
    <property type="term" value="P:regulation of cell shape"/>
    <property type="evidence" value="ECO:0007669"/>
    <property type="project" value="UniProtKB-KW"/>
</dbReference>
<proteinExistence type="inferred from homology"/>
<comment type="subcellular location">
    <subcellularLocation>
        <location evidence="1">Cell membrane</location>
        <topology evidence="1">Multi-pass membrane protein</topology>
    </subcellularLocation>
</comment>
<reference evidence="9" key="1">
    <citation type="journal article" date="2014" name="Int. J. Syst. Evol. Microbiol.">
        <title>Complete genome sequence of Corynebacterium casei LMG S-19264T (=DSM 44701T), isolated from a smear-ripened cheese.</title>
        <authorList>
            <consortium name="US DOE Joint Genome Institute (JGI-PGF)"/>
            <person name="Walter F."/>
            <person name="Albersmeier A."/>
            <person name="Kalinowski J."/>
            <person name="Ruckert C."/>
        </authorList>
    </citation>
    <scope>NUCLEOTIDE SEQUENCE</scope>
    <source>
        <strain evidence="9">CGMCC 1.12777</strain>
    </source>
</reference>
<comment type="caution">
    <text evidence="9">The sequence shown here is derived from an EMBL/GenBank/DDBJ whole genome shotgun (WGS) entry which is preliminary data.</text>
</comment>
<feature type="transmembrane region" description="Helical" evidence="8">
    <location>
        <begin position="6"/>
        <end position="26"/>
    </location>
</feature>
<feature type="transmembrane region" description="Helical" evidence="8">
    <location>
        <begin position="74"/>
        <end position="93"/>
    </location>
</feature>
<feature type="transmembrane region" description="Helical" evidence="8">
    <location>
        <begin position="38"/>
        <end position="62"/>
    </location>
</feature>
<dbReference type="GO" id="GO:0005886">
    <property type="term" value="C:plasma membrane"/>
    <property type="evidence" value="ECO:0007669"/>
    <property type="project" value="UniProtKB-SubCell"/>
</dbReference>
<evidence type="ECO:0000256" key="2">
    <source>
        <dbReference type="ARBA" id="ARBA00007776"/>
    </source>
</evidence>
<dbReference type="NCBIfam" id="TIGR03426">
    <property type="entry name" value="shape_MreD"/>
    <property type="match status" value="1"/>
</dbReference>
<keyword evidence="4 8" id="KW-0812">Transmembrane</keyword>
<dbReference type="AlphaFoldDB" id="A0A8J2ZXW4"/>
<reference evidence="9" key="2">
    <citation type="submission" date="2020-09" db="EMBL/GenBank/DDBJ databases">
        <authorList>
            <person name="Sun Q."/>
            <person name="Zhou Y."/>
        </authorList>
    </citation>
    <scope>NUCLEOTIDE SEQUENCE</scope>
    <source>
        <strain evidence="9">CGMCC 1.12777</strain>
    </source>
</reference>
<dbReference type="EMBL" id="BMFV01000028">
    <property type="protein sequence ID" value="GGH85847.1"/>
    <property type="molecule type" value="Genomic_DNA"/>
</dbReference>
<dbReference type="InterPro" id="IPR007227">
    <property type="entry name" value="Cell_shape_determining_MreD"/>
</dbReference>
<evidence type="ECO:0000313" key="10">
    <source>
        <dbReference type="Proteomes" id="UP000656813"/>
    </source>
</evidence>
<comment type="similarity">
    <text evidence="2">Belongs to the MreD family.</text>
</comment>
<evidence type="ECO:0000256" key="7">
    <source>
        <dbReference type="ARBA" id="ARBA00023136"/>
    </source>
</evidence>
<name>A0A8J2ZXW4_9BACL</name>
<evidence type="ECO:0000256" key="5">
    <source>
        <dbReference type="ARBA" id="ARBA00022960"/>
    </source>
</evidence>
<keyword evidence="5" id="KW-0133">Cell shape</keyword>
<evidence type="ECO:0000256" key="3">
    <source>
        <dbReference type="ARBA" id="ARBA00022475"/>
    </source>
</evidence>
<protein>
    <recommendedName>
        <fullName evidence="11">Rod shape-determining protein MreD</fullName>
    </recommendedName>
</protein>
<evidence type="ECO:0000313" key="9">
    <source>
        <dbReference type="EMBL" id="GGH85847.1"/>
    </source>
</evidence>
<keyword evidence="10" id="KW-1185">Reference proteome</keyword>
<gene>
    <name evidence="9" type="ORF">GCM10007096_32190</name>
</gene>
<accession>A0A8J2ZXW4</accession>
<evidence type="ECO:0008006" key="11">
    <source>
        <dbReference type="Google" id="ProtNLM"/>
    </source>
</evidence>
<evidence type="ECO:0000256" key="8">
    <source>
        <dbReference type="SAM" id="Phobius"/>
    </source>
</evidence>
<organism evidence="9 10">
    <name type="scientific">Pullulanibacillus pueri</name>
    <dbReference type="NCBI Taxonomy" id="1437324"/>
    <lineage>
        <taxon>Bacteria</taxon>
        <taxon>Bacillati</taxon>
        <taxon>Bacillota</taxon>
        <taxon>Bacilli</taxon>
        <taxon>Bacillales</taxon>
        <taxon>Sporolactobacillaceae</taxon>
        <taxon>Pullulanibacillus</taxon>
    </lineage>
</organism>
<dbReference type="Pfam" id="PF04093">
    <property type="entry name" value="MreD"/>
    <property type="match status" value="1"/>
</dbReference>
<evidence type="ECO:0000256" key="1">
    <source>
        <dbReference type="ARBA" id="ARBA00004651"/>
    </source>
</evidence>
<dbReference type="RefSeq" id="WP_188498406.1">
    <property type="nucleotide sequence ID" value="NZ_BMFV01000028.1"/>
</dbReference>